<organism evidence="2">
    <name type="scientific">viral metagenome</name>
    <dbReference type="NCBI Taxonomy" id="1070528"/>
    <lineage>
        <taxon>unclassified sequences</taxon>
        <taxon>metagenomes</taxon>
        <taxon>organismal metagenomes</taxon>
    </lineage>
</organism>
<reference evidence="2" key="1">
    <citation type="journal article" date="2020" name="Nature">
        <title>Giant virus diversity and host interactions through global metagenomics.</title>
        <authorList>
            <person name="Schulz F."/>
            <person name="Roux S."/>
            <person name="Paez-Espino D."/>
            <person name="Jungbluth S."/>
            <person name="Walsh D.A."/>
            <person name="Denef V.J."/>
            <person name="McMahon K.D."/>
            <person name="Konstantinidis K.T."/>
            <person name="Eloe-Fadrosh E.A."/>
            <person name="Kyrpides N.C."/>
            <person name="Woyke T."/>
        </authorList>
    </citation>
    <scope>NUCLEOTIDE SEQUENCE</scope>
    <source>
        <strain evidence="2">GVMAG-M-3300009161-34</strain>
    </source>
</reference>
<protein>
    <submittedName>
        <fullName evidence="2">Uncharacterized protein</fullName>
    </submittedName>
</protein>
<sequence length="188" mass="21340">MEVYSDKINISFRKASILVAVITFLFLTPIFIVIIIRANNKKKIWAPMVSKCPDYWTISKNAENQIKCTPGDANSKNVLNPNGFYTYQLLTKQSKYDYAIKNGIEWDGITNDESLIKGAPDKQNKTIFWLLGKLFLNDVPPYHKTQDPNYLHNIIDVNNGINSVTASNNNAKPGNNNFNLLDKLTPKK</sequence>
<evidence type="ECO:0000256" key="1">
    <source>
        <dbReference type="SAM" id="Phobius"/>
    </source>
</evidence>
<evidence type="ECO:0000313" key="2">
    <source>
        <dbReference type="EMBL" id="QHT33125.1"/>
    </source>
</evidence>
<feature type="transmembrane region" description="Helical" evidence="1">
    <location>
        <begin position="15"/>
        <end position="36"/>
    </location>
</feature>
<keyword evidence="1" id="KW-0472">Membrane</keyword>
<keyword evidence="1" id="KW-0812">Transmembrane</keyword>
<accession>A0A6C0F125</accession>
<dbReference type="AlphaFoldDB" id="A0A6C0F125"/>
<proteinExistence type="predicted"/>
<dbReference type="EMBL" id="MN738958">
    <property type="protein sequence ID" value="QHT33125.1"/>
    <property type="molecule type" value="Genomic_DNA"/>
</dbReference>
<keyword evidence="1" id="KW-1133">Transmembrane helix</keyword>
<name>A0A6C0F125_9ZZZZ</name>